<keyword evidence="3" id="KW-1185">Reference proteome</keyword>
<organism evidence="2 3">
    <name type="scientific">Lactarius akahatsu</name>
    <dbReference type="NCBI Taxonomy" id="416441"/>
    <lineage>
        <taxon>Eukaryota</taxon>
        <taxon>Fungi</taxon>
        <taxon>Dikarya</taxon>
        <taxon>Basidiomycota</taxon>
        <taxon>Agaricomycotina</taxon>
        <taxon>Agaricomycetes</taxon>
        <taxon>Russulales</taxon>
        <taxon>Russulaceae</taxon>
        <taxon>Lactarius</taxon>
    </lineage>
</organism>
<evidence type="ECO:0000256" key="1">
    <source>
        <dbReference type="SAM" id="Phobius"/>
    </source>
</evidence>
<reference evidence="2" key="1">
    <citation type="submission" date="2022-01" db="EMBL/GenBank/DDBJ databases">
        <title>Comparative genomics reveals a dynamic genome evolution in the ectomycorrhizal milk-cap (Lactarius) mushrooms.</title>
        <authorList>
            <consortium name="DOE Joint Genome Institute"/>
            <person name="Lebreton A."/>
            <person name="Tang N."/>
            <person name="Kuo A."/>
            <person name="LaButti K."/>
            <person name="Drula E."/>
            <person name="Barry K."/>
            <person name="Clum A."/>
            <person name="Lipzen A."/>
            <person name="Mousain D."/>
            <person name="Ng V."/>
            <person name="Wang R."/>
            <person name="Wang X."/>
            <person name="Dai Y."/>
            <person name="Henrissat B."/>
            <person name="Grigoriev I.V."/>
            <person name="Guerin-Laguette A."/>
            <person name="Yu F."/>
            <person name="Martin F.M."/>
        </authorList>
    </citation>
    <scope>NUCLEOTIDE SEQUENCE</scope>
    <source>
        <strain evidence="2">QP</strain>
    </source>
</reference>
<dbReference type="AlphaFoldDB" id="A0AAD4L5E1"/>
<gene>
    <name evidence="2" type="ORF">EDB92DRAFT_1805522</name>
</gene>
<keyword evidence="1" id="KW-1133">Transmembrane helix</keyword>
<feature type="non-terminal residue" evidence="2">
    <location>
        <position position="1"/>
    </location>
</feature>
<keyword evidence="1" id="KW-0472">Membrane</keyword>
<dbReference type="EMBL" id="JAKELL010000127">
    <property type="protein sequence ID" value="KAH8980901.1"/>
    <property type="molecule type" value="Genomic_DNA"/>
</dbReference>
<protein>
    <submittedName>
        <fullName evidence="2">Uncharacterized protein</fullName>
    </submittedName>
</protein>
<dbReference type="Proteomes" id="UP001201163">
    <property type="component" value="Unassembled WGS sequence"/>
</dbReference>
<accession>A0AAD4L5E1</accession>
<comment type="caution">
    <text evidence="2">The sequence shown here is derived from an EMBL/GenBank/DDBJ whole genome shotgun (WGS) entry which is preliminary data.</text>
</comment>
<evidence type="ECO:0000313" key="2">
    <source>
        <dbReference type="EMBL" id="KAH8980901.1"/>
    </source>
</evidence>
<name>A0AAD4L5E1_9AGAM</name>
<evidence type="ECO:0000313" key="3">
    <source>
        <dbReference type="Proteomes" id="UP001201163"/>
    </source>
</evidence>
<keyword evidence="1" id="KW-0812">Transmembrane</keyword>
<sequence>VIPSPTDRIPAMQGVMLTQFVPVLLLFHILGILLQLPNTRAIRLSILPVMRTLARRVSTRYDFDGTDEIGRV</sequence>
<feature type="transmembrane region" description="Helical" evidence="1">
    <location>
        <begin position="12"/>
        <end position="34"/>
    </location>
</feature>
<proteinExistence type="predicted"/>